<evidence type="ECO:0000313" key="4">
    <source>
        <dbReference type="EMBL" id="KAK6922739.1"/>
    </source>
</evidence>
<comment type="caution">
    <text evidence="4">The sequence shown here is derived from an EMBL/GenBank/DDBJ whole genome shotgun (WGS) entry which is preliminary data.</text>
</comment>
<dbReference type="PANTHER" id="PTHR46128">
    <property type="entry name" value="MITOCHONDRIAL GROUP I INTRON SPLICING FACTOR CCM1"/>
    <property type="match status" value="1"/>
</dbReference>
<evidence type="ECO:0000313" key="5">
    <source>
        <dbReference type="Proteomes" id="UP001370490"/>
    </source>
</evidence>
<evidence type="ECO:0000256" key="1">
    <source>
        <dbReference type="ARBA" id="ARBA00007626"/>
    </source>
</evidence>
<feature type="repeat" description="PPR" evidence="3">
    <location>
        <begin position="15"/>
        <end position="45"/>
    </location>
</feature>
<accession>A0AAN8Z1A7</accession>
<dbReference type="PANTHER" id="PTHR46128:SF211">
    <property type="entry name" value="PENTACOTRIPEPTIDE-REPEAT REGION OF PRORP DOMAIN-CONTAINING PROTEIN"/>
    <property type="match status" value="1"/>
</dbReference>
<protein>
    <submittedName>
        <fullName evidence="4">Pentatricopeptide repeat</fullName>
    </submittedName>
</protein>
<evidence type="ECO:0000256" key="3">
    <source>
        <dbReference type="PROSITE-ProRule" id="PRU00708"/>
    </source>
</evidence>
<dbReference type="PROSITE" id="PS51375">
    <property type="entry name" value="PPR"/>
    <property type="match status" value="3"/>
</dbReference>
<dbReference type="Pfam" id="PF13041">
    <property type="entry name" value="PPR_2"/>
    <property type="match status" value="1"/>
</dbReference>
<dbReference type="InterPro" id="IPR050872">
    <property type="entry name" value="PPR_P_subfamily"/>
</dbReference>
<keyword evidence="5" id="KW-1185">Reference proteome</keyword>
<dbReference type="EMBL" id="JBAMMX010000018">
    <property type="protein sequence ID" value="KAK6922739.1"/>
    <property type="molecule type" value="Genomic_DNA"/>
</dbReference>
<dbReference type="NCBIfam" id="TIGR00756">
    <property type="entry name" value="PPR"/>
    <property type="match status" value="3"/>
</dbReference>
<dbReference type="InterPro" id="IPR011990">
    <property type="entry name" value="TPR-like_helical_dom_sf"/>
</dbReference>
<dbReference type="AlphaFoldDB" id="A0AAN8Z1A7"/>
<dbReference type="Gene3D" id="1.25.40.10">
    <property type="entry name" value="Tetratricopeptide repeat domain"/>
    <property type="match status" value="1"/>
</dbReference>
<keyword evidence="2" id="KW-0677">Repeat</keyword>
<dbReference type="InterPro" id="IPR002885">
    <property type="entry name" value="PPR_rpt"/>
</dbReference>
<feature type="repeat" description="PPR" evidence="3">
    <location>
        <begin position="46"/>
        <end position="80"/>
    </location>
</feature>
<dbReference type="Proteomes" id="UP001370490">
    <property type="component" value="Unassembled WGS sequence"/>
</dbReference>
<gene>
    <name evidence="4" type="ORF">RJ641_011043</name>
</gene>
<name>A0AAN8Z1A7_9MAGN</name>
<feature type="repeat" description="PPR" evidence="3">
    <location>
        <begin position="81"/>
        <end position="115"/>
    </location>
</feature>
<dbReference type="SUPFAM" id="SSF48452">
    <property type="entry name" value="TPR-like"/>
    <property type="match status" value="1"/>
</dbReference>
<reference evidence="4 5" key="1">
    <citation type="submission" date="2023-12" db="EMBL/GenBank/DDBJ databases">
        <title>A high-quality genome assembly for Dillenia turbinata (Dilleniales).</title>
        <authorList>
            <person name="Chanderbali A."/>
        </authorList>
    </citation>
    <scope>NUCLEOTIDE SEQUENCE [LARGE SCALE GENOMIC DNA]</scope>
    <source>
        <strain evidence="4">LSX21</strain>
        <tissue evidence="4">Leaf</tissue>
    </source>
</reference>
<dbReference type="Pfam" id="PF01535">
    <property type="entry name" value="PPR"/>
    <property type="match status" value="1"/>
</dbReference>
<sequence length="182" mass="20762">MKILKEMEDKKIEVTDVTFTTVLDALYKKDMDDEAEKLWNEMVKRDAISYNFLMTSYCKSGKIDEAKKVYESLEGMGLHANAATYRILVYYLCRNEDYEGAHKVFKKSVEFQKIPDFGTLKLLVEGLVMQGNRKNAKGLIRTVKKKFPPSFLNAWKKVKVELGLVSESVSSDPVDVVQEATG</sequence>
<comment type="similarity">
    <text evidence="1">Belongs to the PPR family. P subfamily.</text>
</comment>
<organism evidence="4 5">
    <name type="scientific">Dillenia turbinata</name>
    <dbReference type="NCBI Taxonomy" id="194707"/>
    <lineage>
        <taxon>Eukaryota</taxon>
        <taxon>Viridiplantae</taxon>
        <taxon>Streptophyta</taxon>
        <taxon>Embryophyta</taxon>
        <taxon>Tracheophyta</taxon>
        <taxon>Spermatophyta</taxon>
        <taxon>Magnoliopsida</taxon>
        <taxon>eudicotyledons</taxon>
        <taxon>Gunneridae</taxon>
        <taxon>Pentapetalae</taxon>
        <taxon>Dilleniales</taxon>
        <taxon>Dilleniaceae</taxon>
        <taxon>Dillenia</taxon>
    </lineage>
</organism>
<evidence type="ECO:0000256" key="2">
    <source>
        <dbReference type="ARBA" id="ARBA00022737"/>
    </source>
</evidence>
<proteinExistence type="inferred from homology"/>